<dbReference type="PANTHER" id="PTHR46354">
    <property type="entry name" value="DOG1 DOMAIN-CONTAINING PROTEIN"/>
    <property type="match status" value="1"/>
</dbReference>
<dbReference type="PROSITE" id="PS51806">
    <property type="entry name" value="DOG1"/>
    <property type="match status" value="1"/>
</dbReference>
<proteinExistence type="predicted"/>
<accession>A0A0B2QBR0</accession>
<dbReference type="AlphaFoldDB" id="A0A0B2QBR0"/>
<gene>
    <name evidence="2" type="ORF">glysoja_026947</name>
</gene>
<dbReference type="Proteomes" id="UP000053555">
    <property type="component" value="Unassembled WGS sequence"/>
</dbReference>
<feature type="domain" description="DOG1" evidence="1">
    <location>
        <begin position="21"/>
        <end position="269"/>
    </location>
</feature>
<dbReference type="GO" id="GO:0043565">
    <property type="term" value="F:sequence-specific DNA binding"/>
    <property type="evidence" value="ECO:0007669"/>
    <property type="project" value="InterPro"/>
</dbReference>
<dbReference type="Pfam" id="PF14144">
    <property type="entry name" value="DOG1"/>
    <property type="match status" value="1"/>
</dbReference>
<dbReference type="InterPro" id="IPR051886">
    <property type="entry name" value="Seed_Dev/Stress_Resp_Reg"/>
</dbReference>
<sequence>MSVVPCNCNHTTEKDNLSGESESFHKFFECWISEQKQHLKDLLAAESTQLISDEELQALNDKVVEHYEYYYKAKSRCAKQDVLAMLSPTWMSSLEEAFLWIGGWRPSMAFHLIYSKSGLQFEARLDEVLQGLRTHDLGDLSASQLAQLDEMQRRTILEEREITDLMARHQETVADASMVELSHVVSEMIRANQRGEVDQSKEIENKVESTLVLKEEGLEKILLKADELRFITLKDVVDVLTPKQAIHFLIAAAELHLRLHEWGKKMDARKCNQGFGEVLRERTASGDLGAAQVQANAGVDPDVVTAIRRQRLSEIALWFCPYNNSHNNNISSVDTVSQIVSDQPLNIVTEDAAPVQNHATKWAVKGTRILLATVFLHLLDQILVLLKEVAFILIQYSTSIFQ</sequence>
<dbReference type="GO" id="GO:0006351">
    <property type="term" value="P:DNA-templated transcription"/>
    <property type="evidence" value="ECO:0007669"/>
    <property type="project" value="InterPro"/>
</dbReference>
<dbReference type="InterPro" id="IPR025422">
    <property type="entry name" value="TGA_domain"/>
</dbReference>
<name>A0A0B2QBR0_GLYSO</name>
<evidence type="ECO:0000259" key="1">
    <source>
        <dbReference type="PROSITE" id="PS51806"/>
    </source>
</evidence>
<protein>
    <submittedName>
        <fullName evidence="2">Transcription factor TGA4</fullName>
    </submittedName>
</protein>
<reference evidence="2" key="1">
    <citation type="submission" date="2014-07" db="EMBL/GenBank/DDBJ databases">
        <title>Identification of a novel salt tolerance gene in wild soybean by whole-genome sequencing.</title>
        <authorList>
            <person name="Lam H.-M."/>
            <person name="Qi X."/>
            <person name="Li M.-W."/>
            <person name="Liu X."/>
            <person name="Xie M."/>
            <person name="Ni M."/>
            <person name="Xu X."/>
        </authorList>
    </citation>
    <scope>NUCLEOTIDE SEQUENCE [LARGE SCALE GENOMIC DNA]</scope>
    <source>
        <tissue evidence="2">Root</tissue>
    </source>
</reference>
<evidence type="ECO:0000313" key="2">
    <source>
        <dbReference type="EMBL" id="KHN17404.1"/>
    </source>
</evidence>
<dbReference type="PANTHER" id="PTHR46354:SF4">
    <property type="entry name" value="PROTEIN DOG1-LIKE 3"/>
    <property type="match status" value="1"/>
</dbReference>
<organism evidence="2">
    <name type="scientific">Glycine soja</name>
    <name type="common">Wild soybean</name>
    <dbReference type="NCBI Taxonomy" id="3848"/>
    <lineage>
        <taxon>Eukaryota</taxon>
        <taxon>Viridiplantae</taxon>
        <taxon>Streptophyta</taxon>
        <taxon>Embryophyta</taxon>
        <taxon>Tracheophyta</taxon>
        <taxon>Spermatophyta</taxon>
        <taxon>Magnoliopsida</taxon>
        <taxon>eudicotyledons</taxon>
        <taxon>Gunneridae</taxon>
        <taxon>Pentapetalae</taxon>
        <taxon>rosids</taxon>
        <taxon>fabids</taxon>
        <taxon>Fabales</taxon>
        <taxon>Fabaceae</taxon>
        <taxon>Papilionoideae</taxon>
        <taxon>50 kb inversion clade</taxon>
        <taxon>NPAAA clade</taxon>
        <taxon>indigoferoid/millettioid clade</taxon>
        <taxon>Phaseoleae</taxon>
        <taxon>Glycine</taxon>
        <taxon>Glycine subgen. Soja</taxon>
    </lineage>
</organism>
<dbReference type="EMBL" id="KN660270">
    <property type="protein sequence ID" value="KHN17404.1"/>
    <property type="molecule type" value="Genomic_DNA"/>
</dbReference>